<evidence type="ECO:0000256" key="2">
    <source>
        <dbReference type="ARBA" id="ARBA00022803"/>
    </source>
</evidence>
<organism evidence="4 5">
    <name type="scientific">Stakelama sediminis</name>
    <dbReference type="NCBI Taxonomy" id="463200"/>
    <lineage>
        <taxon>Bacteria</taxon>
        <taxon>Pseudomonadati</taxon>
        <taxon>Pseudomonadota</taxon>
        <taxon>Alphaproteobacteria</taxon>
        <taxon>Sphingomonadales</taxon>
        <taxon>Sphingomonadaceae</taxon>
        <taxon>Stakelama</taxon>
    </lineage>
</organism>
<dbReference type="InterPro" id="IPR051012">
    <property type="entry name" value="CellSynth/LPSAsmb/PSIAsmb"/>
</dbReference>
<dbReference type="SMART" id="SM00028">
    <property type="entry name" value="TPR"/>
    <property type="match status" value="4"/>
</dbReference>
<dbReference type="Pfam" id="PF13432">
    <property type="entry name" value="TPR_16"/>
    <property type="match status" value="1"/>
</dbReference>
<dbReference type="InterPro" id="IPR011990">
    <property type="entry name" value="TPR-like_helical_dom_sf"/>
</dbReference>
<dbReference type="PROSITE" id="PS50005">
    <property type="entry name" value="TPR"/>
    <property type="match status" value="1"/>
</dbReference>
<evidence type="ECO:0000313" key="5">
    <source>
        <dbReference type="Proteomes" id="UP000554342"/>
    </source>
</evidence>
<evidence type="ECO:0000256" key="3">
    <source>
        <dbReference type="PROSITE-ProRule" id="PRU00339"/>
    </source>
</evidence>
<dbReference type="PANTHER" id="PTHR45586:SF1">
    <property type="entry name" value="LIPOPOLYSACCHARIDE ASSEMBLY PROTEIN B"/>
    <property type="match status" value="1"/>
</dbReference>
<proteinExistence type="predicted"/>
<dbReference type="Pfam" id="PF14559">
    <property type="entry name" value="TPR_19"/>
    <property type="match status" value="2"/>
</dbReference>
<dbReference type="SUPFAM" id="SSF48452">
    <property type="entry name" value="TPR-like"/>
    <property type="match status" value="2"/>
</dbReference>
<dbReference type="PANTHER" id="PTHR45586">
    <property type="entry name" value="TPR REPEAT-CONTAINING PROTEIN PA4667"/>
    <property type="match status" value="1"/>
</dbReference>
<comment type="caution">
    <text evidence="4">The sequence shown here is derived from an EMBL/GenBank/DDBJ whole genome shotgun (WGS) entry which is preliminary data.</text>
</comment>
<reference evidence="4 5" key="1">
    <citation type="submission" date="2020-08" db="EMBL/GenBank/DDBJ databases">
        <title>Genomic Encyclopedia of Type Strains, Phase IV (KMG-IV): sequencing the most valuable type-strain genomes for metagenomic binning, comparative biology and taxonomic classification.</title>
        <authorList>
            <person name="Goeker M."/>
        </authorList>
    </citation>
    <scope>NUCLEOTIDE SEQUENCE [LARGE SCALE GENOMIC DNA]</scope>
    <source>
        <strain evidence="4 5">DSM 27203</strain>
    </source>
</reference>
<keyword evidence="1" id="KW-0677">Repeat</keyword>
<accession>A0A840YZH4</accession>
<gene>
    <name evidence="4" type="ORF">FHR23_001829</name>
</gene>
<dbReference type="RefSeq" id="WP_184003043.1">
    <property type="nucleotide sequence ID" value="NZ_BAABIF010000013.1"/>
</dbReference>
<dbReference type="InterPro" id="IPR019734">
    <property type="entry name" value="TPR_rpt"/>
</dbReference>
<protein>
    <submittedName>
        <fullName evidence="4">Tetratricopeptide (TPR) repeat protein</fullName>
    </submittedName>
</protein>
<name>A0A840YZH4_9SPHN</name>
<keyword evidence="2 3" id="KW-0802">TPR repeat</keyword>
<keyword evidence="5" id="KW-1185">Reference proteome</keyword>
<dbReference type="EMBL" id="JACIJI010000002">
    <property type="protein sequence ID" value="MBB5718906.1"/>
    <property type="molecule type" value="Genomic_DNA"/>
</dbReference>
<evidence type="ECO:0000256" key="1">
    <source>
        <dbReference type="ARBA" id="ARBA00022737"/>
    </source>
</evidence>
<dbReference type="Gene3D" id="1.25.40.10">
    <property type="entry name" value="Tetratricopeptide repeat domain"/>
    <property type="match status" value="2"/>
</dbReference>
<dbReference type="Proteomes" id="UP000554342">
    <property type="component" value="Unassembled WGS sequence"/>
</dbReference>
<dbReference type="AlphaFoldDB" id="A0A840YZH4"/>
<feature type="repeat" description="TPR" evidence="3">
    <location>
        <begin position="376"/>
        <end position="409"/>
    </location>
</feature>
<evidence type="ECO:0000313" key="4">
    <source>
        <dbReference type="EMBL" id="MBB5718906.1"/>
    </source>
</evidence>
<sequence length="528" mass="56337">MAALAYAVPAQADTPRTPDLTAYVQARAADADGDAGFAAQNYQKALSAVPDSAVVATRAYREGLTAGDFALAKQSLAVLKQGNVAPPDGDAFLLADALAHGDTAGVSTALKQIEGGPLAFMVPVIRAWLALNHGKGYAAAMLKPDSISNPLGRHFAEEHKALLLIAQGKTDAGMLALQPLLAADRGNLDLRLNATELLAAKGQHDAARAILAGDDPQMVGLRAHLPKPAKVDAAFGIARLYGELAGSLEDDRLLPLVVTLDRSALLLDPHYDRARLSLASALSRDGDTALAEGLLNQISGDSAFYREAQEAHVSVLRRANQTDAALALSRKLADADNADVDDVRDYANFLASEERYKEAAAAYQRAIDMAGSDAGWSLYLQRGGALEQAGDWAQALPILQRVVQMAPDEPVALNYLGYAQVERGENLDEALKLLQRADKLRPGDPSITDSLAWAYYKRGEYGKALPLLEKASQDSPASVTINDHLGDTYWRTGRYFEARYAWRAAAVFSDGEEATQLADKIANGLPES</sequence>